<dbReference type="Pfam" id="PF01323">
    <property type="entry name" value="DSBA"/>
    <property type="match status" value="1"/>
</dbReference>
<evidence type="ECO:0000256" key="2">
    <source>
        <dbReference type="ARBA" id="ARBA00023002"/>
    </source>
</evidence>
<evidence type="ECO:0000256" key="1">
    <source>
        <dbReference type="ARBA" id="ARBA00022729"/>
    </source>
</evidence>
<dbReference type="PANTHER" id="PTHR13887">
    <property type="entry name" value="GLUTATHIONE S-TRANSFERASE KAPPA"/>
    <property type="match status" value="1"/>
</dbReference>
<dbReference type="EMBL" id="VANS01000001">
    <property type="protein sequence ID" value="TMM54408.1"/>
    <property type="molecule type" value="Genomic_DNA"/>
</dbReference>
<feature type="domain" description="Thioredoxin" evidence="6">
    <location>
        <begin position="63"/>
        <end position="250"/>
    </location>
</feature>
<dbReference type="Pfam" id="PF18312">
    <property type="entry name" value="ScsC_N"/>
    <property type="match status" value="1"/>
</dbReference>
<dbReference type="InterPro" id="IPR041205">
    <property type="entry name" value="ScsC_N"/>
</dbReference>
<evidence type="ECO:0000259" key="6">
    <source>
        <dbReference type="PROSITE" id="PS51352"/>
    </source>
</evidence>
<evidence type="ECO:0000256" key="3">
    <source>
        <dbReference type="ARBA" id="ARBA00023157"/>
    </source>
</evidence>
<name>A0A5S3PJ36_9RHOB</name>
<dbReference type="Proteomes" id="UP000309550">
    <property type="component" value="Unassembled WGS sequence"/>
</dbReference>
<dbReference type="CDD" id="cd03023">
    <property type="entry name" value="DsbA_Com1_like"/>
    <property type="match status" value="1"/>
</dbReference>
<reference evidence="7 8" key="1">
    <citation type="submission" date="2019-05" db="EMBL/GenBank/DDBJ databases">
        <title>Sulfitobacter sabulilitoris sp. nov., isolated from a marine sand.</title>
        <authorList>
            <person name="Yoon J.-H."/>
        </authorList>
    </citation>
    <scope>NUCLEOTIDE SEQUENCE [LARGE SCALE GENOMIC DNA]</scope>
    <source>
        <strain evidence="7 8">HSMS-29</strain>
    </source>
</reference>
<organism evidence="7 8">
    <name type="scientific">Sulfitobacter sabulilitoris</name>
    <dbReference type="NCBI Taxonomy" id="2562655"/>
    <lineage>
        <taxon>Bacteria</taxon>
        <taxon>Pseudomonadati</taxon>
        <taxon>Pseudomonadota</taxon>
        <taxon>Alphaproteobacteria</taxon>
        <taxon>Rhodobacterales</taxon>
        <taxon>Roseobacteraceae</taxon>
        <taxon>Sulfitobacter</taxon>
    </lineage>
</organism>
<keyword evidence="8" id="KW-1185">Reference proteome</keyword>
<dbReference type="GO" id="GO:0016491">
    <property type="term" value="F:oxidoreductase activity"/>
    <property type="evidence" value="ECO:0007669"/>
    <property type="project" value="UniProtKB-KW"/>
</dbReference>
<dbReference type="InterPro" id="IPR001853">
    <property type="entry name" value="DSBA-like_thioredoxin_dom"/>
</dbReference>
<protein>
    <submittedName>
        <fullName evidence="7">DsbA family protein</fullName>
    </submittedName>
</protein>
<evidence type="ECO:0000256" key="4">
    <source>
        <dbReference type="ARBA" id="ARBA00023284"/>
    </source>
</evidence>
<feature type="chain" id="PRO_5024341060" evidence="5">
    <location>
        <begin position="24"/>
        <end position="252"/>
    </location>
</feature>
<dbReference type="PANTHER" id="PTHR13887:SF14">
    <property type="entry name" value="DISULFIDE BOND FORMATION PROTEIN D"/>
    <property type="match status" value="1"/>
</dbReference>
<comment type="caution">
    <text evidence="7">The sequence shown here is derived from an EMBL/GenBank/DDBJ whole genome shotgun (WGS) entry which is preliminary data.</text>
</comment>
<dbReference type="PROSITE" id="PS51352">
    <property type="entry name" value="THIOREDOXIN_2"/>
    <property type="match status" value="1"/>
</dbReference>
<keyword evidence="2" id="KW-0560">Oxidoreductase</keyword>
<accession>A0A5S3PJ36</accession>
<proteinExistence type="predicted"/>
<keyword evidence="1 5" id="KW-0732">Signal</keyword>
<keyword evidence="4" id="KW-0676">Redox-active center</keyword>
<dbReference type="AlphaFoldDB" id="A0A5S3PJ36"/>
<evidence type="ECO:0000313" key="7">
    <source>
        <dbReference type="EMBL" id="TMM54408.1"/>
    </source>
</evidence>
<dbReference type="SUPFAM" id="SSF52833">
    <property type="entry name" value="Thioredoxin-like"/>
    <property type="match status" value="1"/>
</dbReference>
<sequence>MMTKRLFIPALLGALALAAPARALDLTQMTETERDLFRAEVRAYLMENPQVIIEAVNAMEQRNAEAQAQADLTIVSDNAEAIFSDGFSYVGGNPDGDITLVEFMDYKCGYCKRAYTEVEKLLSADGNIRFIVKEFPILGEQSMLASRYVIAAKQIAGGDAYKALHDALMVFNGDITLPALARLSSTYGLDDDAIRARMGSEEVTREIAETRALAQTLRITGTPTFVVEDEMVRGYLPFDQMQMIVDDKRDEG</sequence>
<dbReference type="OrthoDB" id="9780147at2"/>
<dbReference type="InterPro" id="IPR013766">
    <property type="entry name" value="Thioredoxin_domain"/>
</dbReference>
<keyword evidence="3" id="KW-1015">Disulfide bond</keyword>
<dbReference type="Gene3D" id="3.40.30.10">
    <property type="entry name" value="Glutaredoxin"/>
    <property type="match status" value="1"/>
</dbReference>
<gene>
    <name evidence="7" type="ORF">FDT80_02100</name>
</gene>
<feature type="signal peptide" evidence="5">
    <location>
        <begin position="1"/>
        <end position="23"/>
    </location>
</feature>
<evidence type="ECO:0000256" key="5">
    <source>
        <dbReference type="SAM" id="SignalP"/>
    </source>
</evidence>
<dbReference type="InterPro" id="IPR036249">
    <property type="entry name" value="Thioredoxin-like_sf"/>
</dbReference>
<evidence type="ECO:0000313" key="8">
    <source>
        <dbReference type="Proteomes" id="UP000309550"/>
    </source>
</evidence>